<keyword evidence="2" id="KW-0503">Monooxygenase</keyword>
<dbReference type="InterPro" id="IPR007138">
    <property type="entry name" value="ABM_dom"/>
</dbReference>
<accession>A0A846YSX0</accession>
<evidence type="ECO:0000313" key="2">
    <source>
        <dbReference type="EMBL" id="NKY60574.1"/>
    </source>
</evidence>
<sequence>MVIVAGHLLVAPDAREAYLAGCVTVITQARAAPGCLDFAIGADLTDPGRINIFERWDSQESVEVFRGSGTSAEQNAEIAGAVVSEYDIAGTRPLT</sequence>
<evidence type="ECO:0000259" key="1">
    <source>
        <dbReference type="PROSITE" id="PS51725"/>
    </source>
</evidence>
<organism evidence="2 3">
    <name type="scientific">Nocardia flavorosea</name>
    <dbReference type="NCBI Taxonomy" id="53429"/>
    <lineage>
        <taxon>Bacteria</taxon>
        <taxon>Bacillati</taxon>
        <taxon>Actinomycetota</taxon>
        <taxon>Actinomycetes</taxon>
        <taxon>Mycobacteriales</taxon>
        <taxon>Nocardiaceae</taxon>
        <taxon>Nocardia</taxon>
    </lineage>
</organism>
<dbReference type="SUPFAM" id="SSF54909">
    <property type="entry name" value="Dimeric alpha+beta barrel"/>
    <property type="match status" value="1"/>
</dbReference>
<evidence type="ECO:0000313" key="3">
    <source>
        <dbReference type="Proteomes" id="UP000570678"/>
    </source>
</evidence>
<dbReference type="Pfam" id="PF03992">
    <property type="entry name" value="ABM"/>
    <property type="match status" value="1"/>
</dbReference>
<protein>
    <submittedName>
        <fullName evidence="2">Antibiotic biosynthesis monooxygenase</fullName>
    </submittedName>
</protein>
<keyword evidence="3" id="KW-1185">Reference proteome</keyword>
<keyword evidence="2" id="KW-0560">Oxidoreductase</keyword>
<proteinExistence type="predicted"/>
<dbReference type="RefSeq" id="WP_062978601.1">
    <property type="nucleotide sequence ID" value="NZ_JAAXOT010000024.1"/>
</dbReference>
<comment type="caution">
    <text evidence="2">The sequence shown here is derived from an EMBL/GenBank/DDBJ whole genome shotgun (WGS) entry which is preliminary data.</text>
</comment>
<dbReference type="InterPro" id="IPR011008">
    <property type="entry name" value="Dimeric_a/b-barrel"/>
</dbReference>
<gene>
    <name evidence="2" type="ORF">HGA15_31445</name>
</gene>
<dbReference type="PROSITE" id="PS51725">
    <property type="entry name" value="ABM"/>
    <property type="match status" value="1"/>
</dbReference>
<name>A0A846YSX0_9NOCA</name>
<dbReference type="EMBL" id="JAAXOT010000024">
    <property type="protein sequence ID" value="NKY60574.1"/>
    <property type="molecule type" value="Genomic_DNA"/>
</dbReference>
<dbReference type="Gene3D" id="3.30.70.100">
    <property type="match status" value="1"/>
</dbReference>
<dbReference type="Proteomes" id="UP000570678">
    <property type="component" value="Unassembled WGS sequence"/>
</dbReference>
<feature type="domain" description="ABM" evidence="1">
    <location>
        <begin position="2"/>
        <end position="92"/>
    </location>
</feature>
<dbReference type="GO" id="GO:0004497">
    <property type="term" value="F:monooxygenase activity"/>
    <property type="evidence" value="ECO:0007669"/>
    <property type="project" value="UniProtKB-KW"/>
</dbReference>
<reference evidence="2 3" key="1">
    <citation type="submission" date="2020-04" db="EMBL/GenBank/DDBJ databases">
        <title>MicrobeNet Type strains.</title>
        <authorList>
            <person name="Nicholson A.C."/>
        </authorList>
    </citation>
    <scope>NUCLEOTIDE SEQUENCE [LARGE SCALE GENOMIC DNA]</scope>
    <source>
        <strain evidence="2 3">JCM 3332</strain>
    </source>
</reference>
<dbReference type="AlphaFoldDB" id="A0A846YSX0"/>